<protein>
    <submittedName>
        <fullName evidence="2">Uncharacterized protein</fullName>
    </submittedName>
</protein>
<name>A0A822Z1M7_NELNU</name>
<dbReference type="EMBL" id="DUZY01000005">
    <property type="protein sequence ID" value="DAD38902.1"/>
    <property type="molecule type" value="Genomic_DNA"/>
</dbReference>
<feature type="compositionally biased region" description="Polar residues" evidence="1">
    <location>
        <begin position="39"/>
        <end position="79"/>
    </location>
</feature>
<keyword evidence="3" id="KW-1185">Reference proteome</keyword>
<organism evidence="2 3">
    <name type="scientific">Nelumbo nucifera</name>
    <name type="common">Sacred lotus</name>
    <dbReference type="NCBI Taxonomy" id="4432"/>
    <lineage>
        <taxon>Eukaryota</taxon>
        <taxon>Viridiplantae</taxon>
        <taxon>Streptophyta</taxon>
        <taxon>Embryophyta</taxon>
        <taxon>Tracheophyta</taxon>
        <taxon>Spermatophyta</taxon>
        <taxon>Magnoliopsida</taxon>
        <taxon>Proteales</taxon>
        <taxon>Nelumbonaceae</taxon>
        <taxon>Nelumbo</taxon>
    </lineage>
</organism>
<dbReference type="AlphaFoldDB" id="A0A822Z1M7"/>
<sequence length="79" mass="8727">MQTHLRPIFHSRVVGHWQPDLPNHQTTPPAAPSPIPNHTLRSLISNFTLSSPPKLQSQPNPQTLISTLTSTGTPPYTRS</sequence>
<comment type="caution">
    <text evidence="2">The sequence shown here is derived from an EMBL/GenBank/DDBJ whole genome shotgun (WGS) entry which is preliminary data.</text>
</comment>
<gene>
    <name evidence="2" type="ORF">HUJ06_013224</name>
</gene>
<proteinExistence type="predicted"/>
<evidence type="ECO:0000256" key="1">
    <source>
        <dbReference type="SAM" id="MobiDB-lite"/>
    </source>
</evidence>
<reference evidence="2 3" key="1">
    <citation type="journal article" date="2020" name="Mol. Biol. Evol.">
        <title>Distinct Expression and Methylation Patterns for Genes with Different Fates following a Single Whole-Genome Duplication in Flowering Plants.</title>
        <authorList>
            <person name="Shi T."/>
            <person name="Rahmani R.S."/>
            <person name="Gugger P.F."/>
            <person name="Wang M."/>
            <person name="Li H."/>
            <person name="Zhang Y."/>
            <person name="Li Z."/>
            <person name="Wang Q."/>
            <person name="Van de Peer Y."/>
            <person name="Marchal K."/>
            <person name="Chen J."/>
        </authorList>
    </citation>
    <scope>NUCLEOTIDE SEQUENCE [LARGE SCALE GENOMIC DNA]</scope>
    <source>
        <tissue evidence="2">Leaf</tissue>
    </source>
</reference>
<accession>A0A822Z1M7</accession>
<feature type="region of interest" description="Disordered" evidence="1">
    <location>
        <begin position="16"/>
        <end position="79"/>
    </location>
</feature>
<dbReference type="Proteomes" id="UP000607653">
    <property type="component" value="Unassembled WGS sequence"/>
</dbReference>
<evidence type="ECO:0000313" key="3">
    <source>
        <dbReference type="Proteomes" id="UP000607653"/>
    </source>
</evidence>
<evidence type="ECO:0000313" key="2">
    <source>
        <dbReference type="EMBL" id="DAD38902.1"/>
    </source>
</evidence>